<dbReference type="EMBL" id="AAHEBA010000037">
    <property type="protein sequence ID" value="EBV0637725.1"/>
    <property type="molecule type" value="Genomic_DNA"/>
</dbReference>
<accession>A0A5I0D6F8</accession>
<sequence length="158" mass="18951">MINFEDSGLFLLELCDVFPIKRYFDISNNILAQYEGDIVYNFFHGNSWFDLAHHLDFKSDGESLEKGCLYLQCDEFKYCFPLYIYASLINHEGWAFEYSFFLHYLTPGVMEENVFSDFIEQFNEQQRVLIYEFVLYKVKNVQDPMAIDAFARFWMLYS</sequence>
<name>A0A5I0D6F8_SALET</name>
<comment type="caution">
    <text evidence="1">The sequence shown here is derived from an EMBL/GenBank/DDBJ whole genome shotgun (WGS) entry which is preliminary data.</text>
</comment>
<organism evidence="1">
    <name type="scientific">Salmonella enterica subsp. enterica serovar Ouagadougou</name>
    <dbReference type="NCBI Taxonomy" id="2564899"/>
    <lineage>
        <taxon>Bacteria</taxon>
        <taxon>Pseudomonadati</taxon>
        <taxon>Pseudomonadota</taxon>
        <taxon>Gammaproteobacteria</taxon>
        <taxon>Enterobacterales</taxon>
        <taxon>Enterobacteriaceae</taxon>
        <taxon>Salmonella</taxon>
    </lineage>
</organism>
<gene>
    <name evidence="1" type="ORF">DNM41_22885</name>
</gene>
<evidence type="ECO:0000313" key="1">
    <source>
        <dbReference type="EMBL" id="EBV0637725.1"/>
    </source>
</evidence>
<protein>
    <submittedName>
        <fullName evidence="1">Uncharacterized protein</fullName>
    </submittedName>
</protein>
<proteinExistence type="predicted"/>
<dbReference type="AlphaFoldDB" id="A0A5I0D6F8"/>
<reference evidence="1" key="1">
    <citation type="submission" date="2018-06" db="EMBL/GenBank/DDBJ databases">
        <authorList>
            <person name="Ashton P.M."/>
            <person name="Dallman T."/>
            <person name="Nair S."/>
            <person name="De Pinna E."/>
            <person name="Peters T."/>
            <person name="Grant K."/>
        </authorList>
    </citation>
    <scope>NUCLEOTIDE SEQUENCE</scope>
    <source>
        <strain evidence="1">458084</strain>
    </source>
</reference>